<dbReference type="SUPFAM" id="SSF56112">
    <property type="entry name" value="Protein kinase-like (PK-like)"/>
    <property type="match status" value="1"/>
</dbReference>
<dbReference type="InterPro" id="IPR000719">
    <property type="entry name" value="Prot_kinase_dom"/>
</dbReference>
<dbReference type="GO" id="GO:0005886">
    <property type="term" value="C:plasma membrane"/>
    <property type="evidence" value="ECO:0007669"/>
    <property type="project" value="TreeGrafter"/>
</dbReference>
<dbReference type="InterPro" id="IPR011009">
    <property type="entry name" value="Kinase-like_dom_sf"/>
</dbReference>
<gene>
    <name evidence="5" type="ORF">RJ640_025542</name>
</gene>
<reference evidence="5" key="1">
    <citation type="submission" date="2022-12" db="EMBL/GenBank/DDBJ databases">
        <title>Draft genome assemblies for two species of Escallonia (Escalloniales).</title>
        <authorList>
            <person name="Chanderbali A."/>
            <person name="Dervinis C."/>
            <person name="Anghel I."/>
            <person name="Soltis D."/>
            <person name="Soltis P."/>
            <person name="Zapata F."/>
        </authorList>
    </citation>
    <scope>NUCLEOTIDE SEQUENCE</scope>
    <source>
        <strain evidence="5">UCBG92.1500</strain>
        <tissue evidence="5">Leaf</tissue>
    </source>
</reference>
<dbReference type="Gene3D" id="3.30.200.20">
    <property type="entry name" value="Phosphorylase Kinase, domain 1"/>
    <property type="match status" value="1"/>
</dbReference>
<keyword evidence="1" id="KW-0547">Nucleotide-binding</keyword>
<protein>
    <recommendedName>
        <fullName evidence="4">Protein kinase domain-containing protein</fullName>
    </recommendedName>
</protein>
<sequence>MKLLAGNRDPDKEFSYQDLQTLTDDFSQQNFIGRTQFGKLYRGKIPQGWRQGLEAGDVTVKVWQDTQLRIIDDVMIFYSPHDETRARWAFDFGVSSGHPFKQCSCIAAELDWLHRIRAALGLARLLEFLHSQQPSYLLRNLSAAHIILDQGYNPILVDFAMLVGGAFGDRRLAGSGIPWGSYGYTEMNLAVTGEWQEGSDVFSFGVVLLELMRRTPVDSFRGFKKDGASFLYDAAQASYKVAKSKSHLANVDFVHRIFKGDPFYYSEDGPKITELVLRCLEDEYSDRPSSVEVIRNLLSRQMKKSRVSSIEENKFINSVVEESLLRVLEAPFSVRESMASYADSHILAAEWSSDEDDVGVGNSDWTLEWPLFLLELQLRLLQRRWRRQLEQRQQRLDSGVDGGDRSKAHDRDSGMMGSVIEIENSRMMG</sequence>
<dbReference type="AlphaFoldDB" id="A0AA88U8L3"/>
<accession>A0AA88U8L3</accession>
<dbReference type="InterPro" id="IPR001245">
    <property type="entry name" value="Ser-Thr/Tyr_kinase_cat_dom"/>
</dbReference>
<dbReference type="EMBL" id="JAVXUO010002497">
    <property type="protein sequence ID" value="KAK2972691.1"/>
    <property type="molecule type" value="Genomic_DNA"/>
</dbReference>
<evidence type="ECO:0000256" key="3">
    <source>
        <dbReference type="SAM" id="MobiDB-lite"/>
    </source>
</evidence>
<feature type="domain" description="Protein kinase" evidence="4">
    <location>
        <begin position="1"/>
        <end position="316"/>
    </location>
</feature>
<feature type="compositionally biased region" description="Basic and acidic residues" evidence="3">
    <location>
        <begin position="402"/>
        <end position="413"/>
    </location>
</feature>
<evidence type="ECO:0000256" key="1">
    <source>
        <dbReference type="ARBA" id="ARBA00022741"/>
    </source>
</evidence>
<dbReference type="PANTHER" id="PTHR27001">
    <property type="entry name" value="OS01G0253100 PROTEIN"/>
    <property type="match status" value="1"/>
</dbReference>
<dbReference type="PANTHER" id="PTHR27001:SF118">
    <property type="entry name" value="OS01G0253100 PROTEIN"/>
    <property type="match status" value="1"/>
</dbReference>
<name>A0AA88U8L3_9ASTE</name>
<evidence type="ECO:0000313" key="6">
    <source>
        <dbReference type="Proteomes" id="UP001187471"/>
    </source>
</evidence>
<evidence type="ECO:0000259" key="4">
    <source>
        <dbReference type="PROSITE" id="PS50011"/>
    </source>
</evidence>
<keyword evidence="2" id="KW-0067">ATP-binding</keyword>
<organism evidence="5 6">
    <name type="scientific">Escallonia rubra</name>
    <dbReference type="NCBI Taxonomy" id="112253"/>
    <lineage>
        <taxon>Eukaryota</taxon>
        <taxon>Viridiplantae</taxon>
        <taxon>Streptophyta</taxon>
        <taxon>Embryophyta</taxon>
        <taxon>Tracheophyta</taxon>
        <taxon>Spermatophyta</taxon>
        <taxon>Magnoliopsida</taxon>
        <taxon>eudicotyledons</taxon>
        <taxon>Gunneridae</taxon>
        <taxon>Pentapetalae</taxon>
        <taxon>asterids</taxon>
        <taxon>campanulids</taxon>
        <taxon>Escalloniales</taxon>
        <taxon>Escalloniaceae</taxon>
        <taxon>Escallonia</taxon>
    </lineage>
</organism>
<dbReference type="Gene3D" id="1.10.510.10">
    <property type="entry name" value="Transferase(Phosphotransferase) domain 1"/>
    <property type="match status" value="1"/>
</dbReference>
<evidence type="ECO:0000256" key="2">
    <source>
        <dbReference type="ARBA" id="ARBA00022840"/>
    </source>
</evidence>
<dbReference type="Proteomes" id="UP001187471">
    <property type="component" value="Unassembled WGS sequence"/>
</dbReference>
<proteinExistence type="predicted"/>
<dbReference type="GO" id="GO:0004672">
    <property type="term" value="F:protein kinase activity"/>
    <property type="evidence" value="ECO:0007669"/>
    <property type="project" value="InterPro"/>
</dbReference>
<keyword evidence="6" id="KW-1185">Reference proteome</keyword>
<dbReference type="Pfam" id="PF07714">
    <property type="entry name" value="PK_Tyr_Ser-Thr"/>
    <property type="match status" value="1"/>
</dbReference>
<feature type="region of interest" description="Disordered" evidence="3">
    <location>
        <begin position="396"/>
        <end position="416"/>
    </location>
</feature>
<dbReference type="PROSITE" id="PS50011">
    <property type="entry name" value="PROTEIN_KINASE_DOM"/>
    <property type="match status" value="1"/>
</dbReference>
<dbReference type="GO" id="GO:0005524">
    <property type="term" value="F:ATP binding"/>
    <property type="evidence" value="ECO:0007669"/>
    <property type="project" value="UniProtKB-KW"/>
</dbReference>
<comment type="caution">
    <text evidence="5">The sequence shown here is derived from an EMBL/GenBank/DDBJ whole genome shotgun (WGS) entry which is preliminary data.</text>
</comment>
<evidence type="ECO:0000313" key="5">
    <source>
        <dbReference type="EMBL" id="KAK2972691.1"/>
    </source>
</evidence>